<name>A0A0J7KKY4_LASNI</name>
<dbReference type="AlphaFoldDB" id="A0A0J7KKY4"/>
<keyword evidence="3" id="KW-1185">Reference proteome</keyword>
<dbReference type="InterPro" id="IPR031831">
    <property type="entry name" value="PKcGMP_CC"/>
</dbReference>
<dbReference type="PaxDb" id="67767-A0A0J7KKY4"/>
<dbReference type="Pfam" id="PF16808">
    <property type="entry name" value="PKcGMP_CC"/>
    <property type="match status" value="1"/>
</dbReference>
<proteinExistence type="predicted"/>
<dbReference type="EMBL" id="LBMM01006123">
    <property type="protein sequence ID" value="KMQ90904.1"/>
    <property type="molecule type" value="Genomic_DNA"/>
</dbReference>
<evidence type="ECO:0000313" key="3">
    <source>
        <dbReference type="Proteomes" id="UP000036403"/>
    </source>
</evidence>
<comment type="caution">
    <text evidence="2">The sequence shown here is derived from an EMBL/GenBank/DDBJ whole genome shotgun (WGS) entry which is preliminary data.</text>
</comment>
<sequence length="165" mass="17466">MDKSTKYRVPIGDACVSMRVCFDSLCFSSTQQRLADEEDAAGAATSHGVDAVTSGATTTQVGQVSHLGAAGGGAAIAAMGTLRELQELLRAKDERIAELEAVVCCRDAEIQELRSHLDKFLSVLPFSTAPPLTPTKPRTRDRAQGISAEPPLQELAPLAVIDKSD</sequence>
<dbReference type="CDD" id="cd12083">
    <property type="entry name" value="DD_cGKI"/>
    <property type="match status" value="1"/>
</dbReference>
<dbReference type="Gene3D" id="1.20.5.490">
    <property type="entry name" value="Single helix bin"/>
    <property type="match status" value="1"/>
</dbReference>
<evidence type="ECO:0000259" key="1">
    <source>
        <dbReference type="Pfam" id="PF16808"/>
    </source>
</evidence>
<dbReference type="STRING" id="67767.A0A0J7KKY4"/>
<protein>
    <submittedName>
        <fullName evidence="2">Cgmp-dependent protein isozyme 2 forms cd4 t1 t3a t3b-like protein</fullName>
    </submittedName>
</protein>
<organism evidence="2 3">
    <name type="scientific">Lasius niger</name>
    <name type="common">Black garden ant</name>
    <dbReference type="NCBI Taxonomy" id="67767"/>
    <lineage>
        <taxon>Eukaryota</taxon>
        <taxon>Metazoa</taxon>
        <taxon>Ecdysozoa</taxon>
        <taxon>Arthropoda</taxon>
        <taxon>Hexapoda</taxon>
        <taxon>Insecta</taxon>
        <taxon>Pterygota</taxon>
        <taxon>Neoptera</taxon>
        <taxon>Endopterygota</taxon>
        <taxon>Hymenoptera</taxon>
        <taxon>Apocrita</taxon>
        <taxon>Aculeata</taxon>
        <taxon>Formicoidea</taxon>
        <taxon>Formicidae</taxon>
        <taxon>Formicinae</taxon>
        <taxon>Lasius</taxon>
        <taxon>Lasius</taxon>
    </lineage>
</organism>
<feature type="domain" description="cGMP-dependent protein kinase N-terminal coiled-coil" evidence="1">
    <location>
        <begin position="87"/>
        <end position="121"/>
    </location>
</feature>
<reference evidence="2 3" key="1">
    <citation type="submission" date="2015-04" db="EMBL/GenBank/DDBJ databases">
        <title>Lasius niger genome sequencing.</title>
        <authorList>
            <person name="Konorov E.A."/>
            <person name="Nikitin M.A."/>
            <person name="Kirill M.V."/>
            <person name="Chang P."/>
        </authorList>
    </citation>
    <scope>NUCLEOTIDE SEQUENCE [LARGE SCALE GENOMIC DNA]</scope>
    <source>
        <tissue evidence="2">Whole</tissue>
    </source>
</reference>
<evidence type="ECO:0000313" key="2">
    <source>
        <dbReference type="EMBL" id="KMQ90904.1"/>
    </source>
</evidence>
<gene>
    <name evidence="2" type="ORF">RF55_9285</name>
</gene>
<feature type="non-terminal residue" evidence="2">
    <location>
        <position position="165"/>
    </location>
</feature>
<dbReference type="OrthoDB" id="6130192at2759"/>
<dbReference type="Proteomes" id="UP000036403">
    <property type="component" value="Unassembled WGS sequence"/>
</dbReference>
<accession>A0A0J7KKY4</accession>